<protein>
    <submittedName>
        <fullName evidence="1">Uncharacterized protein</fullName>
    </submittedName>
</protein>
<proteinExistence type="predicted"/>
<dbReference type="Proteomes" id="UP000649799">
    <property type="component" value="Unassembled WGS sequence"/>
</dbReference>
<sequence>MIKKSTTNQSKFSSPCHKIKKTKPILPSNLITVTPKMTDTALNISSFISFTAKNPIIAVRRVKKVSMAQIF</sequence>
<comment type="caution">
    <text evidence="1">The sequence shown here is derived from an EMBL/GenBank/DDBJ whole genome shotgun (WGS) entry which is preliminary data.</text>
</comment>
<gene>
    <name evidence="1" type="ORF">G9Q97_00205</name>
</gene>
<evidence type="ECO:0000313" key="1">
    <source>
        <dbReference type="EMBL" id="NHE55233.1"/>
    </source>
</evidence>
<organism evidence="1 2">
    <name type="scientific">Cyclobacterium plantarum</name>
    <dbReference type="NCBI Taxonomy" id="2716263"/>
    <lineage>
        <taxon>Bacteria</taxon>
        <taxon>Pseudomonadati</taxon>
        <taxon>Bacteroidota</taxon>
        <taxon>Cytophagia</taxon>
        <taxon>Cytophagales</taxon>
        <taxon>Cyclobacteriaceae</taxon>
        <taxon>Cyclobacterium</taxon>
    </lineage>
</organism>
<keyword evidence="2" id="KW-1185">Reference proteome</keyword>
<name>A0ABX0H4C5_9BACT</name>
<dbReference type="EMBL" id="JAANYN010000001">
    <property type="protein sequence ID" value="NHE55233.1"/>
    <property type="molecule type" value="Genomic_DNA"/>
</dbReference>
<evidence type="ECO:0000313" key="2">
    <source>
        <dbReference type="Proteomes" id="UP000649799"/>
    </source>
</evidence>
<reference evidence="1 2" key="1">
    <citation type="submission" date="2020-03" db="EMBL/GenBank/DDBJ databases">
        <title>Cyclobacterium plantarum sp. nov., a marine bacterium isolated from a coastal-marine wetland.</title>
        <authorList>
            <person name="Sanchez-Porro C."/>
            <person name="Ventosa A."/>
            <person name="Amoozegar M."/>
        </authorList>
    </citation>
    <scope>NUCLEOTIDE SEQUENCE [LARGE SCALE GENOMIC DNA]</scope>
    <source>
        <strain evidence="1 2">GBPx2</strain>
    </source>
</reference>
<accession>A0ABX0H4C5</accession>